<dbReference type="SMART" id="SM00448">
    <property type="entry name" value="REC"/>
    <property type="match status" value="1"/>
</dbReference>
<dbReference type="InterPro" id="IPR011006">
    <property type="entry name" value="CheY-like_superfamily"/>
</dbReference>
<dbReference type="Proteomes" id="UP000664731">
    <property type="component" value="Unassembled WGS sequence"/>
</dbReference>
<dbReference type="GO" id="GO:0000156">
    <property type="term" value="F:phosphorelay response regulator activity"/>
    <property type="evidence" value="ECO:0007669"/>
    <property type="project" value="TreeGrafter"/>
</dbReference>
<dbReference type="GO" id="GO:0000976">
    <property type="term" value="F:transcription cis-regulatory region binding"/>
    <property type="evidence" value="ECO:0007669"/>
    <property type="project" value="TreeGrafter"/>
</dbReference>
<dbReference type="SUPFAM" id="SSF52172">
    <property type="entry name" value="CheY-like"/>
    <property type="match status" value="1"/>
</dbReference>
<evidence type="ECO:0000259" key="6">
    <source>
        <dbReference type="PROSITE" id="PS50110"/>
    </source>
</evidence>
<dbReference type="InterPro" id="IPR001789">
    <property type="entry name" value="Sig_transdc_resp-reg_receiver"/>
</dbReference>
<sequence length="232" mass="26314">MRIAILEDDPQQLHMMEQMVHSMGHTCVGYPTGAQLTKDLRRESFDLLILDWELPDTSGPEVATWTRQELGPDLPILIVTLRSEETDIVHGLHSGADDFMSKPLRVAEFKARVAALLRRAYPASTEEVQQFGPYRLDRTTLTVHFGEEAIALTHREFSLALLLFQNPGRLMSRDYLREAIWGQNAEVLSRTLDTHISRLRQQLQLRPGAQYAITAVYGLGYRLDSQTEGVTV</sequence>
<dbReference type="PANTHER" id="PTHR48111:SF40">
    <property type="entry name" value="PHOSPHATE REGULON TRANSCRIPTIONAL REGULATORY PROTEIN PHOB"/>
    <property type="match status" value="1"/>
</dbReference>
<proteinExistence type="predicted"/>
<feature type="modified residue" description="4-aspartylphosphate" evidence="4">
    <location>
        <position position="51"/>
    </location>
</feature>
<keyword evidence="1 4" id="KW-0597">Phosphoprotein</keyword>
<evidence type="ECO:0000313" key="9">
    <source>
        <dbReference type="Proteomes" id="UP000664731"/>
    </source>
</evidence>
<dbReference type="PANTHER" id="PTHR48111">
    <property type="entry name" value="REGULATOR OF RPOS"/>
    <property type="match status" value="1"/>
</dbReference>
<accession>A0A939H0N3</accession>
<comment type="caution">
    <text evidence="8">The sequence shown here is derived from an EMBL/GenBank/DDBJ whole genome shotgun (WGS) entry which is preliminary data.</text>
</comment>
<dbReference type="GO" id="GO:0005829">
    <property type="term" value="C:cytosol"/>
    <property type="evidence" value="ECO:0007669"/>
    <property type="project" value="TreeGrafter"/>
</dbReference>
<dbReference type="Pfam" id="PF00072">
    <property type="entry name" value="Response_reg"/>
    <property type="match status" value="1"/>
</dbReference>
<keyword evidence="9" id="KW-1185">Reference proteome</keyword>
<dbReference type="Gene3D" id="6.10.250.690">
    <property type="match status" value="1"/>
</dbReference>
<dbReference type="InterPro" id="IPR001867">
    <property type="entry name" value="OmpR/PhoB-type_DNA-bd"/>
</dbReference>
<keyword evidence="2" id="KW-0902">Two-component regulatory system</keyword>
<dbReference type="EMBL" id="JAFNME010000021">
    <property type="protein sequence ID" value="MBO1250198.1"/>
    <property type="molecule type" value="Genomic_DNA"/>
</dbReference>
<feature type="domain" description="Response regulatory" evidence="6">
    <location>
        <begin position="2"/>
        <end position="117"/>
    </location>
</feature>
<dbReference type="InterPro" id="IPR036388">
    <property type="entry name" value="WH-like_DNA-bd_sf"/>
</dbReference>
<dbReference type="GO" id="GO:0006355">
    <property type="term" value="P:regulation of DNA-templated transcription"/>
    <property type="evidence" value="ECO:0007669"/>
    <property type="project" value="InterPro"/>
</dbReference>
<dbReference type="RefSeq" id="WP_207575596.1">
    <property type="nucleotide sequence ID" value="NZ_JAFNME010000021.1"/>
</dbReference>
<dbReference type="Gene3D" id="3.40.50.2300">
    <property type="match status" value="1"/>
</dbReference>
<dbReference type="CDD" id="cd00383">
    <property type="entry name" value="trans_reg_C"/>
    <property type="match status" value="1"/>
</dbReference>
<evidence type="ECO:0000256" key="1">
    <source>
        <dbReference type="ARBA" id="ARBA00022553"/>
    </source>
</evidence>
<dbReference type="CDD" id="cd17574">
    <property type="entry name" value="REC_OmpR"/>
    <property type="match status" value="1"/>
</dbReference>
<dbReference type="Pfam" id="PF00486">
    <property type="entry name" value="Trans_reg_C"/>
    <property type="match status" value="1"/>
</dbReference>
<dbReference type="GO" id="GO:0032993">
    <property type="term" value="C:protein-DNA complex"/>
    <property type="evidence" value="ECO:0007669"/>
    <property type="project" value="TreeGrafter"/>
</dbReference>
<dbReference type="PROSITE" id="PS51755">
    <property type="entry name" value="OMPR_PHOB"/>
    <property type="match status" value="1"/>
</dbReference>
<gene>
    <name evidence="8" type="ORF">J1777_10240</name>
</gene>
<protein>
    <submittedName>
        <fullName evidence="8">Response regulator transcription factor</fullName>
    </submittedName>
</protein>
<evidence type="ECO:0000259" key="7">
    <source>
        <dbReference type="PROSITE" id="PS51755"/>
    </source>
</evidence>
<organism evidence="8 9">
    <name type="scientific">Comamonas denitrificans</name>
    <dbReference type="NCBI Taxonomy" id="117506"/>
    <lineage>
        <taxon>Bacteria</taxon>
        <taxon>Pseudomonadati</taxon>
        <taxon>Pseudomonadota</taxon>
        <taxon>Betaproteobacteria</taxon>
        <taxon>Burkholderiales</taxon>
        <taxon>Comamonadaceae</taxon>
        <taxon>Comamonas</taxon>
    </lineage>
</organism>
<evidence type="ECO:0000313" key="8">
    <source>
        <dbReference type="EMBL" id="MBO1250198.1"/>
    </source>
</evidence>
<dbReference type="SMART" id="SM00862">
    <property type="entry name" value="Trans_reg_C"/>
    <property type="match status" value="1"/>
</dbReference>
<feature type="DNA-binding region" description="OmpR/PhoB-type" evidence="5">
    <location>
        <begin position="126"/>
        <end position="225"/>
    </location>
</feature>
<evidence type="ECO:0000256" key="2">
    <source>
        <dbReference type="ARBA" id="ARBA00023012"/>
    </source>
</evidence>
<feature type="domain" description="OmpR/PhoB-type" evidence="7">
    <location>
        <begin position="126"/>
        <end position="225"/>
    </location>
</feature>
<evidence type="ECO:0000256" key="5">
    <source>
        <dbReference type="PROSITE-ProRule" id="PRU01091"/>
    </source>
</evidence>
<dbReference type="InterPro" id="IPR039420">
    <property type="entry name" value="WalR-like"/>
</dbReference>
<dbReference type="Gene3D" id="1.10.10.10">
    <property type="entry name" value="Winged helix-like DNA-binding domain superfamily/Winged helix DNA-binding domain"/>
    <property type="match status" value="1"/>
</dbReference>
<evidence type="ECO:0000256" key="4">
    <source>
        <dbReference type="PROSITE-ProRule" id="PRU00169"/>
    </source>
</evidence>
<name>A0A939H0N3_9BURK</name>
<dbReference type="PROSITE" id="PS50110">
    <property type="entry name" value="RESPONSE_REGULATORY"/>
    <property type="match status" value="1"/>
</dbReference>
<dbReference type="AlphaFoldDB" id="A0A939H0N3"/>
<reference evidence="8" key="1">
    <citation type="submission" date="2021-03" db="EMBL/GenBank/DDBJ databases">
        <title>Comamonas denitrificans.</title>
        <authorList>
            <person name="Finster K."/>
        </authorList>
    </citation>
    <scope>NUCLEOTIDE SEQUENCE</scope>
    <source>
        <strain evidence="8">MM2021_4</strain>
    </source>
</reference>
<evidence type="ECO:0000256" key="3">
    <source>
        <dbReference type="ARBA" id="ARBA00023125"/>
    </source>
</evidence>
<keyword evidence="3 5" id="KW-0238">DNA-binding</keyword>